<dbReference type="EMBL" id="JAUKUA010000002">
    <property type="protein sequence ID" value="KAK0724270.1"/>
    <property type="molecule type" value="Genomic_DNA"/>
</dbReference>
<dbReference type="Proteomes" id="UP001172102">
    <property type="component" value="Unassembled WGS sequence"/>
</dbReference>
<feature type="compositionally biased region" description="Basic and acidic residues" evidence="1">
    <location>
        <begin position="355"/>
        <end position="384"/>
    </location>
</feature>
<evidence type="ECO:0000313" key="2">
    <source>
        <dbReference type="EMBL" id="KAK0724270.1"/>
    </source>
</evidence>
<gene>
    <name evidence="2" type="ORF">B0H67DRAFT_606902</name>
</gene>
<keyword evidence="3" id="KW-1185">Reference proteome</keyword>
<comment type="caution">
    <text evidence="2">The sequence shown here is derived from an EMBL/GenBank/DDBJ whole genome shotgun (WGS) entry which is preliminary data.</text>
</comment>
<evidence type="ECO:0000256" key="1">
    <source>
        <dbReference type="SAM" id="MobiDB-lite"/>
    </source>
</evidence>
<accession>A0AA40AYD8</accession>
<proteinExistence type="predicted"/>
<organism evidence="2 3">
    <name type="scientific">Lasiosphaeris hirsuta</name>
    <dbReference type="NCBI Taxonomy" id="260670"/>
    <lineage>
        <taxon>Eukaryota</taxon>
        <taxon>Fungi</taxon>
        <taxon>Dikarya</taxon>
        <taxon>Ascomycota</taxon>
        <taxon>Pezizomycotina</taxon>
        <taxon>Sordariomycetes</taxon>
        <taxon>Sordariomycetidae</taxon>
        <taxon>Sordariales</taxon>
        <taxon>Lasiosphaeriaceae</taxon>
        <taxon>Lasiosphaeris</taxon>
    </lineage>
</organism>
<evidence type="ECO:0000313" key="3">
    <source>
        <dbReference type="Proteomes" id="UP001172102"/>
    </source>
</evidence>
<sequence length="403" mass="45481">MAAKRASPRPLIPSEEAGDAEERQDGPVFLGNPSSTDELIQSIRDQVARSPPDAPLRICFRWPAADVENLHEKLAQVQDISDCLSRFEYDYESNTVFLKMVETRGHAYFGGSFGELVKFNIRHFAMTAPAEGVPEELAIQVLWIMPFFTASVRVGEKLWLQPDGSFGLVEPPATKITVVFEVSKSKSLEHAENKAQYYISATGGEIRLAIILDAEYEGLGKTSVSLVVADDNDANGLRWVKRGEVFHSDDDTEKQHISGEIGFYLSDFFGPAGLPAAYCRPPDGISRNPQFSIPYRELGAMFRIARHHNKPEIFDLIEEDKEIMEEAFMQKNRELLRLYGSQREAGERAAQAHRQRQEADRQRQEAEEHAAQAHRQRQEADRRCQELEERLAQALQLLAARAP</sequence>
<name>A0AA40AYD8_9PEZI</name>
<reference evidence="2" key="1">
    <citation type="submission" date="2023-06" db="EMBL/GenBank/DDBJ databases">
        <title>Genome-scale phylogeny and comparative genomics of the fungal order Sordariales.</title>
        <authorList>
            <consortium name="Lawrence Berkeley National Laboratory"/>
            <person name="Hensen N."/>
            <person name="Bonometti L."/>
            <person name="Westerberg I."/>
            <person name="Brannstrom I.O."/>
            <person name="Guillou S."/>
            <person name="Cros-Aarteil S."/>
            <person name="Calhoun S."/>
            <person name="Haridas S."/>
            <person name="Kuo A."/>
            <person name="Mondo S."/>
            <person name="Pangilinan J."/>
            <person name="Riley R."/>
            <person name="Labutti K."/>
            <person name="Andreopoulos B."/>
            <person name="Lipzen A."/>
            <person name="Chen C."/>
            <person name="Yanf M."/>
            <person name="Daum C."/>
            <person name="Ng V."/>
            <person name="Clum A."/>
            <person name="Steindorff A."/>
            <person name="Ohm R."/>
            <person name="Martin F."/>
            <person name="Silar P."/>
            <person name="Natvig D."/>
            <person name="Lalanne C."/>
            <person name="Gautier V."/>
            <person name="Ament-Velasquez S.L."/>
            <person name="Kruys A."/>
            <person name="Hutchinson M.I."/>
            <person name="Powell A.J."/>
            <person name="Barry K."/>
            <person name="Miller A.N."/>
            <person name="Grigoriev I.V."/>
            <person name="Debuchy R."/>
            <person name="Gladieux P."/>
            <person name="Thoren M.H."/>
            <person name="Johannesson H."/>
        </authorList>
    </citation>
    <scope>NUCLEOTIDE SEQUENCE</scope>
    <source>
        <strain evidence="2">SMH4607-1</strain>
    </source>
</reference>
<protein>
    <submittedName>
        <fullName evidence="2">Uncharacterized protein</fullName>
    </submittedName>
</protein>
<dbReference type="AlphaFoldDB" id="A0AA40AYD8"/>
<feature type="region of interest" description="Disordered" evidence="1">
    <location>
        <begin position="346"/>
        <end position="384"/>
    </location>
</feature>
<feature type="region of interest" description="Disordered" evidence="1">
    <location>
        <begin position="1"/>
        <end position="35"/>
    </location>
</feature>